<name>A0ABQ4N9V1_9BACL</name>
<evidence type="ECO:0000313" key="2">
    <source>
        <dbReference type="Proteomes" id="UP000680304"/>
    </source>
</evidence>
<reference evidence="1 2" key="1">
    <citation type="submission" date="2021-04" db="EMBL/GenBank/DDBJ databases">
        <title>Draft genome sequence of Paenibacillus cisolokensis, LC2-13A.</title>
        <authorList>
            <person name="Uke A."/>
            <person name="Chhe C."/>
            <person name="Baramee S."/>
            <person name="Kosugi A."/>
        </authorList>
    </citation>
    <scope>NUCLEOTIDE SEQUENCE [LARGE SCALE GENOMIC DNA]</scope>
    <source>
        <strain evidence="1 2">LC2-13A</strain>
    </source>
</reference>
<evidence type="ECO:0000313" key="1">
    <source>
        <dbReference type="EMBL" id="GIQ64971.1"/>
    </source>
</evidence>
<comment type="caution">
    <text evidence="1">The sequence shown here is derived from an EMBL/GenBank/DDBJ whole genome shotgun (WGS) entry which is preliminary data.</text>
</comment>
<organism evidence="1 2">
    <name type="scientific">Paenibacillus cisolokensis</name>
    <dbReference type="NCBI Taxonomy" id="1658519"/>
    <lineage>
        <taxon>Bacteria</taxon>
        <taxon>Bacillati</taxon>
        <taxon>Bacillota</taxon>
        <taxon>Bacilli</taxon>
        <taxon>Bacillales</taxon>
        <taxon>Paenibacillaceae</taxon>
        <taxon>Paenibacillus</taxon>
    </lineage>
</organism>
<dbReference type="RefSeq" id="WP_213529453.1">
    <property type="nucleotide sequence ID" value="NZ_BOVJ01000115.1"/>
</dbReference>
<gene>
    <name evidence="1" type="ORF">PACILC2_35390</name>
</gene>
<dbReference type="Proteomes" id="UP000680304">
    <property type="component" value="Unassembled WGS sequence"/>
</dbReference>
<sequence length="78" mass="8726">MAVVRAAGNAALRERIRRNTELVKRVRVRLHFYGVMELEEAVQLLRRYIGGLPNEFALIEALIKASNADYSAGGLKVT</sequence>
<protein>
    <submittedName>
        <fullName evidence="1">Uncharacterized protein</fullName>
    </submittedName>
</protein>
<keyword evidence="2" id="KW-1185">Reference proteome</keyword>
<proteinExistence type="predicted"/>
<accession>A0ABQ4N9V1</accession>
<dbReference type="EMBL" id="BOVJ01000115">
    <property type="protein sequence ID" value="GIQ64971.1"/>
    <property type="molecule type" value="Genomic_DNA"/>
</dbReference>